<protein>
    <submittedName>
        <fullName evidence="1">YheC/YheD family protein</fullName>
    </submittedName>
</protein>
<evidence type="ECO:0000313" key="1">
    <source>
        <dbReference type="EMBL" id="MCZ8512716.1"/>
    </source>
</evidence>
<dbReference type="Proteomes" id="UP001527882">
    <property type="component" value="Unassembled WGS sequence"/>
</dbReference>
<gene>
    <name evidence="1" type="ORF">O9H85_09875</name>
</gene>
<accession>A0ABT4Q7A7</accession>
<dbReference type="Gene3D" id="3.30.470.20">
    <property type="entry name" value="ATP-grasp fold, B domain"/>
    <property type="match status" value="1"/>
</dbReference>
<proteinExistence type="predicted"/>
<organism evidence="1 2">
    <name type="scientific">Paenibacillus gyeongsangnamensis</name>
    <dbReference type="NCBI Taxonomy" id="3388067"/>
    <lineage>
        <taxon>Bacteria</taxon>
        <taxon>Bacillati</taxon>
        <taxon>Bacillota</taxon>
        <taxon>Bacilli</taxon>
        <taxon>Bacillales</taxon>
        <taxon>Paenibacillaceae</taxon>
        <taxon>Paenibacillus</taxon>
    </lineage>
</organism>
<sequence>MIRYYNNKLGKTKLLNRKEELRALVPTTTRATRESLHSMLKEYGMVYVKPNHGTGGYGVIKAERKERGDAHYYQYKHSMKERRFDTYKAFYHSIRKITGKKTYVVQKGIRLLRCQKRPFDIRVMVQLNERRRWEHTGTIGRMAHPRRIVTNYHNGGTPLPLGKLLKPHLDPNGIAKMEKDLADLGVKVAKHLQSGFPWVKEIGVDVGLDKAHRPWIFEVNTRPDPFIFHKLGKPSVFRKIMRLSRLHGRFRKK</sequence>
<keyword evidence="2" id="KW-1185">Reference proteome</keyword>
<dbReference type="InterPro" id="IPR026838">
    <property type="entry name" value="YheC/D"/>
</dbReference>
<dbReference type="SUPFAM" id="SSF56059">
    <property type="entry name" value="Glutathione synthetase ATP-binding domain-like"/>
    <property type="match status" value="1"/>
</dbReference>
<comment type="caution">
    <text evidence="1">The sequence shown here is derived from an EMBL/GenBank/DDBJ whole genome shotgun (WGS) entry which is preliminary data.</text>
</comment>
<reference evidence="1 2" key="1">
    <citation type="submission" date="2022-12" db="EMBL/GenBank/DDBJ databases">
        <title>Draft genome sequence of Paenibacillus sp. dW9.</title>
        <authorList>
            <person name="Choi E.-W."/>
            <person name="Kim D.-U."/>
        </authorList>
    </citation>
    <scope>NUCLEOTIDE SEQUENCE [LARGE SCALE GENOMIC DNA]</scope>
    <source>
        <strain evidence="2">dW9</strain>
    </source>
</reference>
<name>A0ABT4Q7A7_9BACL</name>
<dbReference type="RefSeq" id="WP_269881163.1">
    <property type="nucleotide sequence ID" value="NZ_JAQAGZ010000005.1"/>
</dbReference>
<evidence type="ECO:0000313" key="2">
    <source>
        <dbReference type="Proteomes" id="UP001527882"/>
    </source>
</evidence>
<dbReference type="EMBL" id="JAQAGZ010000005">
    <property type="protein sequence ID" value="MCZ8512716.1"/>
    <property type="molecule type" value="Genomic_DNA"/>
</dbReference>
<dbReference type="Pfam" id="PF14398">
    <property type="entry name" value="ATPgrasp_YheCD"/>
    <property type="match status" value="1"/>
</dbReference>